<gene>
    <name evidence="1" type="ORF">SMALB_0091</name>
</gene>
<reference evidence="1 2" key="1">
    <citation type="submission" date="2020-02" db="EMBL/GenBank/DDBJ databases">
        <title>Streptomyces malaysiensis DSM14702 (JHCC583434, PFL_A843) Genome sequencing and assembly.</title>
        <authorList>
            <person name="Samborskyy M."/>
        </authorList>
    </citation>
    <scope>NUCLEOTIDE SEQUENCE [LARGE SCALE GENOMIC DNA]</scope>
    <source>
        <strain evidence="1 2">DSM 14702</strain>
    </source>
</reference>
<name>A0A7X5WWF6_STRMQ</name>
<accession>A0A7X5WWF6</accession>
<dbReference type="Proteomes" id="UP000536624">
    <property type="component" value="Unassembled WGS sequence"/>
</dbReference>
<sequence>MRAEPTVFGPVASGPTVSRLIGKLAAGGQRVLAALCTARVSPARTIGRVRTPSRSG</sequence>
<organism evidence="1 2">
    <name type="scientific">Streptomyces malaysiensis</name>
    <dbReference type="NCBI Taxonomy" id="92644"/>
    <lineage>
        <taxon>Bacteria</taxon>
        <taxon>Bacillati</taxon>
        <taxon>Actinomycetota</taxon>
        <taxon>Actinomycetes</taxon>
        <taxon>Kitasatosporales</taxon>
        <taxon>Streptomycetaceae</taxon>
        <taxon>Streptomyces</taxon>
        <taxon>Streptomyces violaceusniger group</taxon>
    </lineage>
</organism>
<dbReference type="EMBL" id="JAALLH010000001">
    <property type="protein sequence ID" value="NIY62192.1"/>
    <property type="molecule type" value="Genomic_DNA"/>
</dbReference>
<evidence type="ECO:0000313" key="1">
    <source>
        <dbReference type="EMBL" id="NIY62192.1"/>
    </source>
</evidence>
<evidence type="ECO:0000313" key="2">
    <source>
        <dbReference type="Proteomes" id="UP000536624"/>
    </source>
</evidence>
<dbReference type="AlphaFoldDB" id="A0A7X5WWF6"/>
<comment type="caution">
    <text evidence="1">The sequence shown here is derived from an EMBL/GenBank/DDBJ whole genome shotgun (WGS) entry which is preliminary data.</text>
</comment>
<protein>
    <submittedName>
        <fullName evidence="1">Transposase</fullName>
    </submittedName>
</protein>
<proteinExistence type="predicted"/>